<dbReference type="InterPro" id="IPR029058">
    <property type="entry name" value="AB_hydrolase_fold"/>
</dbReference>
<gene>
    <name evidence="2" type="ORF">NCGR_LOCUS36391</name>
</gene>
<dbReference type="Gene3D" id="3.40.50.1820">
    <property type="entry name" value="alpha/beta hydrolase"/>
    <property type="match status" value="1"/>
</dbReference>
<comment type="similarity">
    <text evidence="1">Belongs to the peptidase S10 family.</text>
</comment>
<proteinExistence type="inferred from homology"/>
<dbReference type="EMBL" id="CAJGYO010000009">
    <property type="protein sequence ID" value="CAD6252744.1"/>
    <property type="molecule type" value="Genomic_DNA"/>
</dbReference>
<accession>A0A811Q156</accession>
<dbReference type="GO" id="GO:0004185">
    <property type="term" value="F:serine-type carboxypeptidase activity"/>
    <property type="evidence" value="ECO:0007669"/>
    <property type="project" value="InterPro"/>
</dbReference>
<organism evidence="2 3">
    <name type="scientific">Miscanthus lutarioriparius</name>
    <dbReference type="NCBI Taxonomy" id="422564"/>
    <lineage>
        <taxon>Eukaryota</taxon>
        <taxon>Viridiplantae</taxon>
        <taxon>Streptophyta</taxon>
        <taxon>Embryophyta</taxon>
        <taxon>Tracheophyta</taxon>
        <taxon>Spermatophyta</taxon>
        <taxon>Magnoliopsida</taxon>
        <taxon>Liliopsida</taxon>
        <taxon>Poales</taxon>
        <taxon>Poaceae</taxon>
        <taxon>PACMAD clade</taxon>
        <taxon>Panicoideae</taxon>
        <taxon>Andropogonodae</taxon>
        <taxon>Andropogoneae</taxon>
        <taxon>Saccharinae</taxon>
        <taxon>Miscanthus</taxon>
    </lineage>
</organism>
<reference evidence="2" key="1">
    <citation type="submission" date="2020-10" db="EMBL/GenBank/DDBJ databases">
        <authorList>
            <person name="Han B."/>
            <person name="Lu T."/>
            <person name="Zhao Q."/>
            <person name="Huang X."/>
            <person name="Zhao Y."/>
        </authorList>
    </citation>
    <scope>NUCLEOTIDE SEQUENCE</scope>
</reference>
<evidence type="ECO:0000313" key="3">
    <source>
        <dbReference type="Proteomes" id="UP000604825"/>
    </source>
</evidence>
<dbReference type="SUPFAM" id="SSF53474">
    <property type="entry name" value="alpha/beta-Hydrolases"/>
    <property type="match status" value="1"/>
</dbReference>
<evidence type="ECO:0000256" key="1">
    <source>
        <dbReference type="ARBA" id="ARBA00009431"/>
    </source>
</evidence>
<dbReference type="AlphaFoldDB" id="A0A811Q156"/>
<evidence type="ECO:0000313" key="2">
    <source>
        <dbReference type="EMBL" id="CAD6252744.1"/>
    </source>
</evidence>
<dbReference type="Proteomes" id="UP000604825">
    <property type="component" value="Unassembled WGS sequence"/>
</dbReference>
<name>A0A811Q156_9POAL</name>
<protein>
    <recommendedName>
        <fullName evidence="4">Carboxypeptidase</fullName>
    </recommendedName>
</protein>
<sequence>MALTVAEPWREAADARGRVLSWLRNATGLSSLFDVAVDTPLEALAAGAEEFMNSAEVRKELGARGDAPWVLNSPAVEAALHDDEMKSAKPAVQALLRGPASTRVLVYEGIRDAQDGVVSVEAWLRELEWDGLAAFQDAPRAVWRRRSGSGGGQGQKLAGYVQKHGALVHVAVYEAGHLVPAAQPRAAQEIIEDWVFDKGLFGTAST</sequence>
<comment type="caution">
    <text evidence="2">The sequence shown here is derived from an EMBL/GenBank/DDBJ whole genome shotgun (WGS) entry which is preliminary data.</text>
</comment>
<dbReference type="GO" id="GO:0006508">
    <property type="term" value="P:proteolysis"/>
    <property type="evidence" value="ECO:0007669"/>
    <property type="project" value="InterPro"/>
</dbReference>
<evidence type="ECO:0008006" key="4">
    <source>
        <dbReference type="Google" id="ProtNLM"/>
    </source>
</evidence>
<dbReference type="Pfam" id="PF00450">
    <property type="entry name" value="Peptidase_S10"/>
    <property type="match status" value="1"/>
</dbReference>
<keyword evidence="3" id="KW-1185">Reference proteome</keyword>
<dbReference type="OrthoDB" id="443318at2759"/>
<dbReference type="InterPro" id="IPR001563">
    <property type="entry name" value="Peptidase_S10"/>
</dbReference>